<dbReference type="PANTHER" id="PTHR14514">
    <property type="entry name" value="PKA ANCHORING PROTEIN"/>
    <property type="match status" value="1"/>
</dbReference>
<dbReference type="InterPro" id="IPR002017">
    <property type="entry name" value="Spectrin_repeat"/>
</dbReference>
<accession>A0A9D3PNA6</accession>
<feature type="compositionally biased region" description="Polar residues" evidence="6">
    <location>
        <begin position="152"/>
        <end position="173"/>
    </location>
</feature>
<evidence type="ECO:0000256" key="6">
    <source>
        <dbReference type="SAM" id="MobiDB-lite"/>
    </source>
</evidence>
<dbReference type="AlphaFoldDB" id="A0A9D3PNA6"/>
<keyword evidence="2" id="KW-0597">Phosphoprotein</keyword>
<name>A0A9D3PNA6_MEGAT</name>
<evidence type="ECO:0000256" key="1">
    <source>
        <dbReference type="ARBA" id="ARBA00004126"/>
    </source>
</evidence>
<feature type="region of interest" description="Disordered" evidence="6">
    <location>
        <begin position="704"/>
        <end position="735"/>
    </location>
</feature>
<evidence type="ECO:0000313" key="8">
    <source>
        <dbReference type="Proteomes" id="UP001046870"/>
    </source>
</evidence>
<keyword evidence="5" id="KW-0539">Nucleus</keyword>
<dbReference type="OrthoDB" id="9448174at2759"/>
<gene>
    <name evidence="7" type="ORF">MATL_G00189430</name>
</gene>
<dbReference type="Gene3D" id="1.20.58.60">
    <property type="match status" value="1"/>
</dbReference>
<proteinExistence type="predicted"/>
<evidence type="ECO:0000256" key="5">
    <source>
        <dbReference type="ARBA" id="ARBA00023242"/>
    </source>
</evidence>
<evidence type="ECO:0008006" key="9">
    <source>
        <dbReference type="Google" id="ProtNLM"/>
    </source>
</evidence>
<dbReference type="SUPFAM" id="SSF46966">
    <property type="entry name" value="Spectrin repeat"/>
    <property type="match status" value="1"/>
</dbReference>
<reference evidence="7" key="1">
    <citation type="submission" date="2021-01" db="EMBL/GenBank/DDBJ databases">
        <authorList>
            <person name="Zahm M."/>
            <person name="Roques C."/>
            <person name="Cabau C."/>
            <person name="Klopp C."/>
            <person name="Donnadieu C."/>
            <person name="Jouanno E."/>
            <person name="Lampietro C."/>
            <person name="Louis A."/>
            <person name="Herpin A."/>
            <person name="Echchiki A."/>
            <person name="Berthelot C."/>
            <person name="Parey E."/>
            <person name="Roest-Crollius H."/>
            <person name="Braasch I."/>
            <person name="Postlethwait J."/>
            <person name="Bobe J."/>
            <person name="Montfort J."/>
            <person name="Bouchez O."/>
            <person name="Begum T."/>
            <person name="Mejri S."/>
            <person name="Adams A."/>
            <person name="Chen W.-J."/>
            <person name="Guiguen Y."/>
        </authorList>
    </citation>
    <scope>NUCLEOTIDE SEQUENCE</scope>
    <source>
        <strain evidence="7">YG-15Mar2019-1</strain>
        <tissue evidence="7">Brain</tissue>
    </source>
</reference>
<dbReference type="SMART" id="SM00150">
    <property type="entry name" value="SPEC"/>
    <property type="match status" value="1"/>
</dbReference>
<protein>
    <recommendedName>
        <fullName evidence="9">Centrosomal protein of 68 kDa</fullName>
    </recommendedName>
</protein>
<evidence type="ECO:0000313" key="7">
    <source>
        <dbReference type="EMBL" id="KAG7462889.1"/>
    </source>
</evidence>
<comment type="subcellular location">
    <subcellularLocation>
        <location evidence="1">Nucleus membrane</location>
    </subcellularLocation>
</comment>
<dbReference type="GO" id="GO:0031965">
    <property type="term" value="C:nuclear membrane"/>
    <property type="evidence" value="ECO:0007669"/>
    <property type="project" value="UniProtKB-SubCell"/>
</dbReference>
<sequence length="735" mass="81930">MALGVDRTFPELFSQMEPKDYGRWKTRIPGYTRKSQSGYRSGVPIPKERAQSTAGLHAKDQDKEKTGHKKTVTMAPTSKYLTGKSQYIMRKPLFATDSQTSILKKPQPQEHSERETQPEESCSKIDLHQDAERQSRSPAEETQDSFSVRPADTSSLSASGENLTAPLTTSDLRSWSPRDKSIFTPRSPANRSSRRSLSSPPLDVHRLTVQVEPRWTSSQRSSSLEAYSSSYYSKRSRAKAKLVQSRDAPANPRSFLSDSKCRPPAFHQMSPYQANYWACAIPSTLPPSPDRKSPSWDPDKEYQALLDYTYPLRPNHLSALDSTDTRSLLRTDPLLDSGIELDRFCSSSNLSCTDHPLNGRRWRGLGMGLKAVEEQSLALKELSHSKPLDRRLSGSWHSSVDQIGLSVESLLDTDGKQGQRWTHYQKQGVPLSSDTGRSFIPTSRVLPARGIPLDLDEEFYPLPGQLQELQVLSEHLRAISIQVSKPVDGSWESLEKETCSVGSSTTLAENKSAEGPVVEEGEEPVSEAPCSSELSAEVRSLEASLQRLGSEVNRSNLRRVASFMGNLSGVSLSEFHRRTPTDQEDTESKESLMYHIQTFCSNLEELILWLYTVVEKLESLAPPTADIESVKASLADYKSFQREVTARQPLTAAVLHTGEILLRSMNSTSPVLKDTLAQIERQSRALEAHAEHLFSSILSAMDSLTEPSSTEAEEQVTEPSVKHQDLNESGFMEQE</sequence>
<organism evidence="7 8">
    <name type="scientific">Megalops atlanticus</name>
    <name type="common">Tarpon</name>
    <name type="synonym">Clupea gigantea</name>
    <dbReference type="NCBI Taxonomy" id="7932"/>
    <lineage>
        <taxon>Eukaryota</taxon>
        <taxon>Metazoa</taxon>
        <taxon>Chordata</taxon>
        <taxon>Craniata</taxon>
        <taxon>Vertebrata</taxon>
        <taxon>Euteleostomi</taxon>
        <taxon>Actinopterygii</taxon>
        <taxon>Neopterygii</taxon>
        <taxon>Teleostei</taxon>
        <taxon>Elopiformes</taxon>
        <taxon>Megalopidae</taxon>
        <taxon>Megalops</taxon>
    </lineage>
</organism>
<feature type="region of interest" description="Disordered" evidence="6">
    <location>
        <begin position="502"/>
        <end position="525"/>
    </location>
</feature>
<evidence type="ECO:0000256" key="3">
    <source>
        <dbReference type="ARBA" id="ARBA00022737"/>
    </source>
</evidence>
<feature type="region of interest" description="Disordered" evidence="6">
    <location>
        <begin position="238"/>
        <end position="260"/>
    </location>
</feature>
<evidence type="ECO:0000256" key="4">
    <source>
        <dbReference type="ARBA" id="ARBA00023136"/>
    </source>
</evidence>
<keyword evidence="8" id="KW-1185">Reference proteome</keyword>
<evidence type="ECO:0000256" key="2">
    <source>
        <dbReference type="ARBA" id="ARBA00022553"/>
    </source>
</evidence>
<comment type="caution">
    <text evidence="7">The sequence shown here is derived from an EMBL/GenBank/DDBJ whole genome shotgun (WGS) entry which is preliminary data.</text>
</comment>
<keyword evidence="4" id="KW-0472">Membrane</keyword>
<feature type="compositionally biased region" description="Low complexity" evidence="6">
    <location>
        <begin position="185"/>
        <end position="201"/>
    </location>
</feature>
<feature type="compositionally biased region" description="Basic and acidic residues" evidence="6">
    <location>
        <begin position="107"/>
        <end position="139"/>
    </location>
</feature>
<feature type="region of interest" description="Disordered" evidence="6">
    <location>
        <begin position="23"/>
        <end position="205"/>
    </location>
</feature>
<keyword evidence="3" id="KW-0677">Repeat</keyword>
<dbReference type="PANTHER" id="PTHR14514:SF2">
    <property type="entry name" value="A-KINASE ANCHOR PROTEIN 6"/>
    <property type="match status" value="1"/>
</dbReference>
<dbReference type="Proteomes" id="UP001046870">
    <property type="component" value="Chromosome 16"/>
</dbReference>
<dbReference type="EMBL" id="JAFDVH010000016">
    <property type="protein sequence ID" value="KAG7462889.1"/>
    <property type="molecule type" value="Genomic_DNA"/>
</dbReference>
<dbReference type="InterPro" id="IPR018159">
    <property type="entry name" value="Spectrin/alpha-actinin"/>
</dbReference>
<dbReference type="Pfam" id="PF00435">
    <property type="entry name" value="Spectrin"/>
    <property type="match status" value="1"/>
</dbReference>
<feature type="compositionally biased region" description="Polar residues" evidence="6">
    <location>
        <begin position="74"/>
        <end position="85"/>
    </location>
</feature>